<accession>K1TGJ3</accession>
<proteinExistence type="predicted"/>
<dbReference type="InterPro" id="IPR053842">
    <property type="entry name" value="NikA-like"/>
</dbReference>
<feature type="compositionally biased region" description="Low complexity" evidence="1">
    <location>
        <begin position="1"/>
        <end position="11"/>
    </location>
</feature>
<name>K1TGJ3_9ZZZZ</name>
<organism evidence="2">
    <name type="scientific">human gut metagenome</name>
    <dbReference type="NCBI Taxonomy" id="408170"/>
    <lineage>
        <taxon>unclassified sequences</taxon>
        <taxon>metagenomes</taxon>
        <taxon>organismal metagenomes</taxon>
    </lineage>
</organism>
<dbReference type="AlphaFoldDB" id="K1TGJ3"/>
<feature type="non-terminal residue" evidence="2">
    <location>
        <position position="1"/>
    </location>
</feature>
<reference evidence="2" key="1">
    <citation type="journal article" date="2013" name="Environ. Microbiol.">
        <title>Microbiota from the distal guts of lean and obese adolescents exhibit partial functional redundancy besides clear differences in community structure.</title>
        <authorList>
            <person name="Ferrer M."/>
            <person name="Ruiz A."/>
            <person name="Lanza F."/>
            <person name="Haange S.B."/>
            <person name="Oberbach A."/>
            <person name="Till H."/>
            <person name="Bargiela R."/>
            <person name="Campoy C."/>
            <person name="Segura M.T."/>
            <person name="Richter M."/>
            <person name="von Bergen M."/>
            <person name="Seifert J."/>
            <person name="Suarez A."/>
        </authorList>
    </citation>
    <scope>NUCLEOTIDE SEQUENCE</scope>
</reference>
<evidence type="ECO:0000313" key="2">
    <source>
        <dbReference type="EMBL" id="EKC66609.1"/>
    </source>
</evidence>
<feature type="region of interest" description="Disordered" evidence="1">
    <location>
        <begin position="1"/>
        <end position="24"/>
    </location>
</feature>
<gene>
    <name evidence="2" type="ORF">OBE_05852</name>
</gene>
<evidence type="ECO:0000256" key="1">
    <source>
        <dbReference type="SAM" id="MobiDB-lite"/>
    </source>
</evidence>
<comment type="caution">
    <text evidence="2">The sequence shown here is derived from an EMBL/GenBank/DDBJ whole genome shotgun (WGS) entry which is preliminary data.</text>
</comment>
<dbReference type="EMBL" id="AJWZ01004025">
    <property type="protein sequence ID" value="EKC66609.1"/>
    <property type="molecule type" value="Genomic_DNA"/>
</dbReference>
<dbReference type="Pfam" id="PF21983">
    <property type="entry name" value="NikA-like"/>
    <property type="match status" value="1"/>
</dbReference>
<sequence length="123" mass="13779">QMKSPKNPNRPRGGRPPKPETERLKRRLVVCLTETDYDALCRKARVAGLVCAEYARRALARSIVRARMTPEMLTLLRQLTGMANNLNQLARMAHVAGYGRDTATLAALVDRIDALLTRIDKLP</sequence>
<protein>
    <submittedName>
        <fullName evidence="2">Mobilization protein BmgB</fullName>
    </submittedName>
</protein>